<feature type="compositionally biased region" description="Basic and acidic residues" evidence="1">
    <location>
        <begin position="562"/>
        <end position="576"/>
    </location>
</feature>
<feature type="compositionally biased region" description="Basic and acidic residues" evidence="1">
    <location>
        <begin position="171"/>
        <end position="180"/>
    </location>
</feature>
<feature type="region of interest" description="Disordered" evidence="1">
    <location>
        <begin position="499"/>
        <end position="600"/>
    </location>
</feature>
<organism evidence="2 3">
    <name type="scientific">Rhodofomes roseus</name>
    <dbReference type="NCBI Taxonomy" id="34475"/>
    <lineage>
        <taxon>Eukaryota</taxon>
        <taxon>Fungi</taxon>
        <taxon>Dikarya</taxon>
        <taxon>Basidiomycota</taxon>
        <taxon>Agaricomycotina</taxon>
        <taxon>Agaricomycetes</taxon>
        <taxon>Polyporales</taxon>
        <taxon>Rhodofomes</taxon>
    </lineage>
</organism>
<dbReference type="InterPro" id="IPR036691">
    <property type="entry name" value="Endo/exonu/phosph_ase_sf"/>
</dbReference>
<sequence>MISSRKKVDTYEKAYALLRSRDWIPEEERPNLDSMTSGLLHLAGHASAPVREALCAFATYAKSISDDQTSNALLAKLGPTIDKIAVATRTWSEEVEDEDQRKATELEGVMGRLVTEVSKLSDSQSRLAKEMESMGRMRTEFEEVMQKAATAAAAAPPPADHRQWGEPPEDGEIRGSDPRRSYADMARRQLPREHAPTIARQERNARQILVDVKSRADAEGNPLTEQELVEKANRALELMTKDPATFPEGERFVAVSKLKEGGLLYETLNASMAKWLLKTDNMTAFTKGFGYEAVIRERGYLVFFRNVPAYFQPSEQAYRALERENVWASRSLMTCHWIKPVDKRKQGQMTAHMLAKFRTLKAANAALIYGATVLGRKIKTEKQPKEARRCLKCQKYEPNHLAAHCRGDETCGTCASTEHKTQECTATPVEWKCVNCDENHNSHASWDRLCPTFIRASQRLQQADPTSKYRLFPDLKDPTTWELRTEMADWEAFAAATAPRPARYPPPGGPPPSQGLVSDDWYRNLADTRDPPGLEHQRSPDRRGRGRRPAFSSANMVPVATDRSRPQTRDFRDSSGRRQTTLTKEGGFGRRSPSAARPSLGSQIVARNYGTTMMNDDTKTLKICQLNVNKSNTAQSALLHSIADFDIVALQEPHIDFLKNTRASQNWIVIYPTGHKDNEATSRSLTLVNKRVSTNSWTAIPVPS</sequence>
<reference evidence="2 3" key="1">
    <citation type="submission" date="2019-01" db="EMBL/GenBank/DDBJ databases">
        <title>Genome sequencing of the rare red list fungi Fomitopsis rosea.</title>
        <authorList>
            <person name="Buettner E."/>
            <person name="Kellner H."/>
        </authorList>
    </citation>
    <scope>NUCLEOTIDE SEQUENCE [LARGE SCALE GENOMIC DNA]</scope>
    <source>
        <strain evidence="2 3">DSM 105464</strain>
    </source>
</reference>
<name>A0A4Y9Y9Z8_9APHY</name>
<comment type="caution">
    <text evidence="2">The sequence shown here is derived from an EMBL/GenBank/DDBJ whole genome shotgun (WGS) entry which is preliminary data.</text>
</comment>
<feature type="compositionally biased region" description="Pro residues" evidence="1">
    <location>
        <begin position="502"/>
        <end position="513"/>
    </location>
</feature>
<evidence type="ECO:0000256" key="1">
    <source>
        <dbReference type="SAM" id="MobiDB-lite"/>
    </source>
</evidence>
<accession>A0A4Y9Y9Z8</accession>
<dbReference type="SUPFAM" id="SSF56219">
    <property type="entry name" value="DNase I-like"/>
    <property type="match status" value="1"/>
</dbReference>
<feature type="compositionally biased region" description="Basic and acidic residues" evidence="1">
    <location>
        <begin position="520"/>
        <end position="543"/>
    </location>
</feature>
<dbReference type="Gene3D" id="3.60.10.10">
    <property type="entry name" value="Endonuclease/exonuclease/phosphatase"/>
    <property type="match status" value="1"/>
</dbReference>
<dbReference type="AlphaFoldDB" id="A0A4Y9Y9Z8"/>
<gene>
    <name evidence="2" type="ORF">EVJ58_g5849</name>
</gene>
<protein>
    <recommendedName>
        <fullName evidence="4">Endonuclease/exonuclease/phosphatase domain-containing protein</fullName>
    </recommendedName>
</protein>
<evidence type="ECO:0000313" key="2">
    <source>
        <dbReference type="EMBL" id="TFY59334.1"/>
    </source>
</evidence>
<dbReference type="EMBL" id="SEKV01000309">
    <property type="protein sequence ID" value="TFY59334.1"/>
    <property type="molecule type" value="Genomic_DNA"/>
</dbReference>
<evidence type="ECO:0000313" key="3">
    <source>
        <dbReference type="Proteomes" id="UP000298390"/>
    </source>
</evidence>
<proteinExistence type="predicted"/>
<evidence type="ECO:0008006" key="4">
    <source>
        <dbReference type="Google" id="ProtNLM"/>
    </source>
</evidence>
<feature type="region of interest" description="Disordered" evidence="1">
    <location>
        <begin position="149"/>
        <end position="180"/>
    </location>
</feature>
<dbReference type="Proteomes" id="UP000298390">
    <property type="component" value="Unassembled WGS sequence"/>
</dbReference>
<feature type="non-terminal residue" evidence="2">
    <location>
        <position position="704"/>
    </location>
</feature>